<evidence type="ECO:0000313" key="3">
    <source>
        <dbReference type="Proteomes" id="UP000007431"/>
    </source>
</evidence>
<protein>
    <submittedName>
        <fullName evidence="2">Uncharacterized protein</fullName>
    </submittedName>
</protein>
<dbReference type="EMBL" id="GL377302">
    <property type="protein sequence ID" value="EFJ02123.1"/>
    <property type="molecule type" value="Genomic_DNA"/>
</dbReference>
<reference evidence="2 3" key="1">
    <citation type="journal article" date="2010" name="Nat. Biotechnol.">
        <title>Genome sequence of the model mushroom Schizophyllum commune.</title>
        <authorList>
            <person name="Ohm R.A."/>
            <person name="de Jong J.F."/>
            <person name="Lugones L.G."/>
            <person name="Aerts A."/>
            <person name="Kothe E."/>
            <person name="Stajich J.E."/>
            <person name="de Vries R.P."/>
            <person name="Record E."/>
            <person name="Levasseur A."/>
            <person name="Baker S.E."/>
            <person name="Bartholomew K.A."/>
            <person name="Coutinho P.M."/>
            <person name="Erdmann S."/>
            <person name="Fowler T.J."/>
            <person name="Gathman A.C."/>
            <person name="Lombard V."/>
            <person name="Henrissat B."/>
            <person name="Knabe N."/>
            <person name="Kuees U."/>
            <person name="Lilly W.W."/>
            <person name="Lindquist E."/>
            <person name="Lucas S."/>
            <person name="Magnuson J.K."/>
            <person name="Piumi F."/>
            <person name="Raudaskoski M."/>
            <person name="Salamov A."/>
            <person name="Schmutz J."/>
            <person name="Schwarze F.W.M.R."/>
            <person name="vanKuyk P.A."/>
            <person name="Horton J.S."/>
            <person name="Grigoriev I.V."/>
            <person name="Woesten H.A.B."/>
        </authorList>
    </citation>
    <scope>NUCLEOTIDE SEQUENCE [LARGE SCALE GENOMIC DNA]</scope>
    <source>
        <strain evidence="3">H4-8 / FGSC 9210</strain>
    </source>
</reference>
<dbReference type="Proteomes" id="UP000007431">
    <property type="component" value="Unassembled WGS sequence"/>
</dbReference>
<dbReference type="InParanoid" id="D8PME3"/>
<keyword evidence="3" id="KW-1185">Reference proteome</keyword>
<evidence type="ECO:0000256" key="1">
    <source>
        <dbReference type="SAM" id="MobiDB-lite"/>
    </source>
</evidence>
<dbReference type="HOGENOM" id="CLU_1705282_0_0_1"/>
<gene>
    <name evidence="2" type="ORF">SCHCODRAFT_103490</name>
</gene>
<dbReference type="VEuPathDB" id="FungiDB:SCHCODRAFT_01341629"/>
<sequence>MPRKGKSADPARVTVHVLPLTAHSRVLEKRRTQAAAPRYPSAGAPSIMVYATRLYISIPAPPSPRVPATRSARHRSVYANERLAIATRDALDRQPPQSSQGKPEPQWHQRPCLAIGADTLGTANTLMTATTSASRWHEREFGATNGNRASAERE</sequence>
<dbReference type="GeneID" id="9589562"/>
<evidence type="ECO:0000313" key="2">
    <source>
        <dbReference type="EMBL" id="EFJ02123.1"/>
    </source>
</evidence>
<dbReference type="RefSeq" id="XP_003037025.1">
    <property type="nucleotide sequence ID" value="XM_003036979.1"/>
</dbReference>
<name>D8PME3_SCHCM</name>
<dbReference type="KEGG" id="scm:SCHCO_01341629"/>
<dbReference type="AlphaFoldDB" id="D8PME3"/>
<proteinExistence type="predicted"/>
<organism evidence="3">
    <name type="scientific">Schizophyllum commune (strain H4-8 / FGSC 9210)</name>
    <name type="common">Split gill fungus</name>
    <dbReference type="NCBI Taxonomy" id="578458"/>
    <lineage>
        <taxon>Eukaryota</taxon>
        <taxon>Fungi</taxon>
        <taxon>Dikarya</taxon>
        <taxon>Basidiomycota</taxon>
        <taxon>Agaricomycotina</taxon>
        <taxon>Agaricomycetes</taxon>
        <taxon>Agaricomycetidae</taxon>
        <taxon>Agaricales</taxon>
        <taxon>Schizophyllaceae</taxon>
        <taxon>Schizophyllum</taxon>
    </lineage>
</organism>
<feature type="non-terminal residue" evidence="2">
    <location>
        <position position="154"/>
    </location>
</feature>
<feature type="compositionally biased region" description="Polar residues" evidence="1">
    <location>
        <begin position="121"/>
        <end position="134"/>
    </location>
</feature>
<feature type="region of interest" description="Disordered" evidence="1">
    <location>
        <begin position="86"/>
        <end position="154"/>
    </location>
</feature>
<accession>D8PME3</accession>